<sequence length="118" mass="14003">MPKVVPEVQPFSKAEIQQGLQEMQQRLNTSIEDWGKTLKREDFEWSWHGRQLKQPKRQEVCNIFQGVVNDTYNMAQKNKARLNVEDQKLLENRHLFIEALGYENNIVDTKMGFDCRLH</sequence>
<accession>A0A5Q0P5C5</accession>
<evidence type="ECO:0000313" key="4">
    <source>
        <dbReference type="Proteomes" id="UP000480556"/>
    </source>
</evidence>
<gene>
    <name evidence="2" type="ORF">GFH30_09610</name>
    <name evidence="1" type="ORF">GHJ48_03545</name>
</gene>
<evidence type="ECO:0000313" key="1">
    <source>
        <dbReference type="EMBL" id="MQW91477.1"/>
    </source>
</evidence>
<evidence type="ECO:0000313" key="3">
    <source>
        <dbReference type="Proteomes" id="UP000327478"/>
    </source>
</evidence>
<dbReference type="EMBL" id="WITK01000003">
    <property type="protein sequence ID" value="MQW91477.1"/>
    <property type="molecule type" value="Genomic_DNA"/>
</dbReference>
<proteinExistence type="predicted"/>
<keyword evidence="3" id="KW-1185">Reference proteome</keyword>
<name>A0A5Q0P5C5_9GAMM</name>
<evidence type="ECO:0000313" key="2">
    <source>
        <dbReference type="EMBL" id="QGA12329.1"/>
    </source>
</evidence>
<dbReference type="EMBL" id="CP045650">
    <property type="protein sequence ID" value="QGA12329.1"/>
    <property type="molecule type" value="Genomic_DNA"/>
</dbReference>
<dbReference type="Proteomes" id="UP000327478">
    <property type="component" value="Chromosome"/>
</dbReference>
<organism evidence="1 4">
    <name type="scientific">Acinetobacter wanghuae</name>
    <dbReference type="NCBI Taxonomy" id="2662362"/>
    <lineage>
        <taxon>Bacteria</taxon>
        <taxon>Pseudomonadati</taxon>
        <taxon>Pseudomonadota</taxon>
        <taxon>Gammaproteobacteria</taxon>
        <taxon>Moraxellales</taxon>
        <taxon>Moraxellaceae</taxon>
        <taxon>Acinetobacter</taxon>
    </lineage>
</organism>
<dbReference type="Proteomes" id="UP000480556">
    <property type="component" value="Unassembled WGS sequence"/>
</dbReference>
<protein>
    <submittedName>
        <fullName evidence="1">Uncharacterized protein</fullName>
    </submittedName>
</protein>
<dbReference type="RefSeq" id="WP_153373437.1">
    <property type="nucleotide sequence ID" value="NZ_CP045650.1"/>
</dbReference>
<dbReference type="AlphaFoldDB" id="A0A5Q0P5C5"/>
<reference evidence="3 4" key="1">
    <citation type="submission" date="2019-10" db="EMBL/GenBank/DDBJ databases">
        <authorList>
            <person name="Dong K."/>
        </authorList>
    </citation>
    <scope>NUCLEOTIDE SEQUENCE [LARGE SCALE GENOMIC DNA]</scope>
    <source>
        <strain evidence="3">dk386</strain>
        <strain evidence="2">Dk386</strain>
        <strain evidence="1">Dk771</strain>
        <strain evidence="4">dk771</strain>
    </source>
</reference>